<accession>X6P4R1</accession>
<protein>
    <submittedName>
        <fullName evidence="1">Uncharacterized protein</fullName>
    </submittedName>
</protein>
<evidence type="ECO:0000313" key="1">
    <source>
        <dbReference type="EMBL" id="ETO32572.1"/>
    </source>
</evidence>
<dbReference type="Proteomes" id="UP000023152">
    <property type="component" value="Unassembled WGS sequence"/>
</dbReference>
<reference evidence="1 2" key="1">
    <citation type="journal article" date="2013" name="Curr. Biol.">
        <title>The Genome of the Foraminiferan Reticulomyxa filosa.</title>
        <authorList>
            <person name="Glockner G."/>
            <person name="Hulsmann N."/>
            <person name="Schleicher M."/>
            <person name="Noegel A.A."/>
            <person name="Eichinger L."/>
            <person name="Gallinger C."/>
            <person name="Pawlowski J."/>
            <person name="Sierra R."/>
            <person name="Euteneuer U."/>
            <person name="Pillet L."/>
            <person name="Moustafa A."/>
            <person name="Platzer M."/>
            <person name="Groth M."/>
            <person name="Szafranski K."/>
            <person name="Schliwa M."/>
        </authorList>
    </citation>
    <scope>NUCLEOTIDE SEQUENCE [LARGE SCALE GENOMIC DNA]</scope>
</reference>
<name>X6P4R1_RETFI</name>
<gene>
    <name evidence="1" type="ORF">RFI_04544</name>
</gene>
<organism evidence="1 2">
    <name type="scientific">Reticulomyxa filosa</name>
    <dbReference type="NCBI Taxonomy" id="46433"/>
    <lineage>
        <taxon>Eukaryota</taxon>
        <taxon>Sar</taxon>
        <taxon>Rhizaria</taxon>
        <taxon>Retaria</taxon>
        <taxon>Foraminifera</taxon>
        <taxon>Monothalamids</taxon>
        <taxon>Reticulomyxidae</taxon>
        <taxon>Reticulomyxa</taxon>
    </lineage>
</organism>
<keyword evidence="2" id="KW-1185">Reference proteome</keyword>
<proteinExistence type="predicted"/>
<evidence type="ECO:0000313" key="2">
    <source>
        <dbReference type="Proteomes" id="UP000023152"/>
    </source>
</evidence>
<comment type="caution">
    <text evidence="1">The sequence shown here is derived from an EMBL/GenBank/DDBJ whole genome shotgun (WGS) entry which is preliminary data.</text>
</comment>
<sequence length="113" mass="13483">MTIVHITITILIKKMLFIFIKVLTYHLEHSLLFHKKAESKQHIHFNIIKLENRNQKTFVNVFQFTKNGSKKNTAVKHAVQYIVNNGMLFVTKDKEILIKTKYVNFIKKNWQIK</sequence>
<dbReference type="EMBL" id="ASPP01004084">
    <property type="protein sequence ID" value="ETO32572.1"/>
    <property type="molecule type" value="Genomic_DNA"/>
</dbReference>
<dbReference type="AlphaFoldDB" id="X6P4R1"/>